<evidence type="ECO:0000313" key="2">
    <source>
        <dbReference type="Proteomes" id="UP001057402"/>
    </source>
</evidence>
<gene>
    <name evidence="1" type="ORF">MLD38_020106</name>
</gene>
<protein>
    <submittedName>
        <fullName evidence="1">Uncharacterized protein</fullName>
    </submittedName>
</protein>
<keyword evidence="2" id="KW-1185">Reference proteome</keyword>
<accession>A0ACB9QJV4</accession>
<sequence length="338" mass="38739">MIPPEIPMWGAISTRPGCLIGDVDNRPDRSPRDHILHKNVLYSPCGQPHVWLPRLDCRMRPDCYGLHFPLPNFEQRPWDNPMKLAAKVKDVIVNGHTIKRFDHHCPWVGQCIALRNYPYFICFISSSTTLCIYVFVFSWVNILHRGGNLWNAITHDIVSTILAMYCFIVVWFVGGLTLFHFYLISTNQTTYENFRYRYDKENPFRKGMVKNVKEIIFFKIPPPMINFRAWATGGYNTAPRSVSSDTVEKGFGISKQAYDIEMGANLDKDGSGELPRILQRPDYKGINEKLKNKQQGVDDGDDDDPASDPFFFPPGLEVKYPPIHPNGGVLRPRNIDST</sequence>
<name>A0ACB9QJV4_9MYRT</name>
<organism evidence="1 2">
    <name type="scientific">Melastoma candidum</name>
    <dbReference type="NCBI Taxonomy" id="119954"/>
    <lineage>
        <taxon>Eukaryota</taxon>
        <taxon>Viridiplantae</taxon>
        <taxon>Streptophyta</taxon>
        <taxon>Embryophyta</taxon>
        <taxon>Tracheophyta</taxon>
        <taxon>Spermatophyta</taxon>
        <taxon>Magnoliopsida</taxon>
        <taxon>eudicotyledons</taxon>
        <taxon>Gunneridae</taxon>
        <taxon>Pentapetalae</taxon>
        <taxon>rosids</taxon>
        <taxon>malvids</taxon>
        <taxon>Myrtales</taxon>
        <taxon>Melastomataceae</taxon>
        <taxon>Melastomatoideae</taxon>
        <taxon>Melastomateae</taxon>
        <taxon>Melastoma</taxon>
    </lineage>
</organism>
<proteinExistence type="predicted"/>
<dbReference type="Proteomes" id="UP001057402">
    <property type="component" value="Chromosome 6"/>
</dbReference>
<evidence type="ECO:0000313" key="1">
    <source>
        <dbReference type="EMBL" id="KAI4363953.1"/>
    </source>
</evidence>
<reference evidence="2" key="1">
    <citation type="journal article" date="2023" name="Front. Plant Sci.">
        <title>Chromosomal-level genome assembly of Melastoma candidum provides insights into trichome evolution.</title>
        <authorList>
            <person name="Zhong Y."/>
            <person name="Wu W."/>
            <person name="Sun C."/>
            <person name="Zou P."/>
            <person name="Liu Y."/>
            <person name="Dai S."/>
            <person name="Zhou R."/>
        </authorList>
    </citation>
    <scope>NUCLEOTIDE SEQUENCE [LARGE SCALE GENOMIC DNA]</scope>
</reference>
<comment type="caution">
    <text evidence="1">The sequence shown here is derived from an EMBL/GenBank/DDBJ whole genome shotgun (WGS) entry which is preliminary data.</text>
</comment>
<dbReference type="EMBL" id="CM042885">
    <property type="protein sequence ID" value="KAI4363953.1"/>
    <property type="molecule type" value="Genomic_DNA"/>
</dbReference>